<organism evidence="2 3">
    <name type="scientific">Sordaria macrospora</name>
    <dbReference type="NCBI Taxonomy" id="5147"/>
    <lineage>
        <taxon>Eukaryota</taxon>
        <taxon>Fungi</taxon>
        <taxon>Dikarya</taxon>
        <taxon>Ascomycota</taxon>
        <taxon>Pezizomycotina</taxon>
        <taxon>Sordariomycetes</taxon>
        <taxon>Sordariomycetidae</taxon>
        <taxon>Sordariales</taxon>
        <taxon>Sordariaceae</taxon>
        <taxon>Sordaria</taxon>
    </lineage>
</organism>
<accession>A0A8S8ZDZ0</accession>
<sequence length="263" mass="28974">MSMTQENINRLISVLDGIHTNLESQSTQIKSLAELLRPLAQSSTGQAPQELAEKEGINRDLGNETAVSQVAKARSAEDSTSCATADIPARASREEDKPEPPTPPTMFYLAGIKTQYALGQLPMVYQLQEKTASLARGEEWAYWRPVFDGHKLLAGQGQPDFVPEWEICYDNGQAYHIDDHKRRHPLPGAPGPGQQPSSGTIELLVPYSCSPPPTNYNGYFPQKGFGEVTRRVREVLTAVWNLRNETSGSLNGLLPEAMRKESA</sequence>
<evidence type="ECO:0000256" key="1">
    <source>
        <dbReference type="SAM" id="MobiDB-lite"/>
    </source>
</evidence>
<reference evidence="2 3" key="1">
    <citation type="submission" date="2017-07" db="EMBL/GenBank/DDBJ databases">
        <title>Genome sequence of the Sordaria macrospora wild type strain R19027.</title>
        <authorList>
            <person name="Nowrousian M."/>
            <person name="Teichert I."/>
            <person name="Kueck U."/>
        </authorList>
    </citation>
    <scope>NUCLEOTIDE SEQUENCE [LARGE SCALE GENOMIC DNA]</scope>
    <source>
        <strain evidence="2 3">R19027</strain>
        <tissue evidence="2">Mycelium</tissue>
    </source>
</reference>
<dbReference type="VEuPathDB" id="FungiDB:SMAC_07483"/>
<evidence type="ECO:0000313" key="3">
    <source>
        <dbReference type="Proteomes" id="UP000433876"/>
    </source>
</evidence>
<comment type="caution">
    <text evidence="2">The sequence shown here is derived from an EMBL/GenBank/DDBJ whole genome shotgun (WGS) entry which is preliminary data.</text>
</comment>
<dbReference type="EMBL" id="NMPR01000162">
    <property type="protein sequence ID" value="KAA8628827.1"/>
    <property type="molecule type" value="Genomic_DNA"/>
</dbReference>
<proteinExistence type="predicted"/>
<feature type="compositionally biased region" description="Basic and acidic residues" evidence="1">
    <location>
        <begin position="51"/>
        <end position="60"/>
    </location>
</feature>
<feature type="region of interest" description="Disordered" evidence="1">
    <location>
        <begin position="41"/>
        <end position="60"/>
    </location>
</feature>
<feature type="region of interest" description="Disordered" evidence="1">
    <location>
        <begin position="68"/>
        <end position="105"/>
    </location>
</feature>
<gene>
    <name evidence="2" type="ORF">SMACR_07483</name>
</gene>
<dbReference type="AlphaFoldDB" id="A0A8S8ZDZ0"/>
<dbReference type="Proteomes" id="UP000433876">
    <property type="component" value="Unassembled WGS sequence"/>
</dbReference>
<protein>
    <submittedName>
        <fullName evidence="2">Uncharacterized protein</fullName>
    </submittedName>
</protein>
<name>A0A8S8ZDZ0_SORMA</name>
<evidence type="ECO:0000313" key="2">
    <source>
        <dbReference type="EMBL" id="KAA8628827.1"/>
    </source>
</evidence>